<feature type="compositionally biased region" description="Polar residues" evidence="7">
    <location>
        <begin position="604"/>
        <end position="616"/>
    </location>
</feature>
<name>A0A8E2JG39_9PEZI</name>
<dbReference type="PROSITE" id="PS00658">
    <property type="entry name" value="FORK_HEAD_2"/>
    <property type="match status" value="1"/>
</dbReference>
<dbReference type="Gene3D" id="2.60.200.20">
    <property type="match status" value="1"/>
</dbReference>
<dbReference type="GO" id="GO:0000981">
    <property type="term" value="F:DNA-binding transcription factor activity, RNA polymerase II-specific"/>
    <property type="evidence" value="ECO:0007669"/>
    <property type="project" value="TreeGrafter"/>
</dbReference>
<evidence type="ECO:0000256" key="5">
    <source>
        <dbReference type="ARBA" id="ARBA00023242"/>
    </source>
</evidence>
<evidence type="ECO:0000259" key="8">
    <source>
        <dbReference type="PROSITE" id="PS50006"/>
    </source>
</evidence>
<evidence type="ECO:0000259" key="9">
    <source>
        <dbReference type="PROSITE" id="PS50039"/>
    </source>
</evidence>
<dbReference type="EMBL" id="KV744926">
    <property type="protein sequence ID" value="OCK81299.1"/>
    <property type="molecule type" value="Genomic_DNA"/>
</dbReference>
<accession>A0A8E2JG39</accession>
<feature type="region of interest" description="Disordered" evidence="7">
    <location>
        <begin position="696"/>
        <end position="772"/>
    </location>
</feature>
<dbReference type="SUPFAM" id="SSF46785">
    <property type="entry name" value="Winged helix' DNA-binding domain"/>
    <property type="match status" value="1"/>
</dbReference>
<dbReference type="SUPFAM" id="SSF49879">
    <property type="entry name" value="SMAD/FHA domain"/>
    <property type="match status" value="1"/>
</dbReference>
<dbReference type="InterPro" id="IPR036390">
    <property type="entry name" value="WH_DNA-bd_sf"/>
</dbReference>
<reference evidence="10 11" key="1">
    <citation type="journal article" date="2016" name="Nat. Commun.">
        <title>Ectomycorrhizal ecology is imprinted in the genome of the dominant symbiotic fungus Cenococcum geophilum.</title>
        <authorList>
            <consortium name="DOE Joint Genome Institute"/>
            <person name="Peter M."/>
            <person name="Kohler A."/>
            <person name="Ohm R.A."/>
            <person name="Kuo A."/>
            <person name="Krutzmann J."/>
            <person name="Morin E."/>
            <person name="Arend M."/>
            <person name="Barry K.W."/>
            <person name="Binder M."/>
            <person name="Choi C."/>
            <person name="Clum A."/>
            <person name="Copeland A."/>
            <person name="Grisel N."/>
            <person name="Haridas S."/>
            <person name="Kipfer T."/>
            <person name="LaButti K."/>
            <person name="Lindquist E."/>
            <person name="Lipzen A."/>
            <person name="Maire R."/>
            <person name="Meier B."/>
            <person name="Mihaltcheva S."/>
            <person name="Molinier V."/>
            <person name="Murat C."/>
            <person name="Poggeler S."/>
            <person name="Quandt C.A."/>
            <person name="Sperisen C."/>
            <person name="Tritt A."/>
            <person name="Tisserant E."/>
            <person name="Crous P.W."/>
            <person name="Henrissat B."/>
            <person name="Nehls U."/>
            <person name="Egli S."/>
            <person name="Spatafora J.W."/>
            <person name="Grigoriev I.V."/>
            <person name="Martin F.M."/>
        </authorList>
    </citation>
    <scope>NUCLEOTIDE SEQUENCE [LARGE SCALE GENOMIC DNA]</scope>
    <source>
        <strain evidence="10 11">CBS 459.81</strain>
    </source>
</reference>
<dbReference type="SMART" id="SM00339">
    <property type="entry name" value="FH"/>
    <property type="match status" value="1"/>
</dbReference>
<keyword evidence="5 6" id="KW-0539">Nucleus</keyword>
<dbReference type="InterPro" id="IPR036388">
    <property type="entry name" value="WH-like_DNA-bd_sf"/>
</dbReference>
<keyword evidence="4" id="KW-0804">Transcription</keyword>
<evidence type="ECO:0000256" key="2">
    <source>
        <dbReference type="ARBA" id="ARBA00023015"/>
    </source>
</evidence>
<evidence type="ECO:0000313" key="10">
    <source>
        <dbReference type="EMBL" id="OCK81299.1"/>
    </source>
</evidence>
<feature type="region of interest" description="Disordered" evidence="7">
    <location>
        <begin position="264"/>
        <end position="354"/>
    </location>
</feature>
<feature type="compositionally biased region" description="Polar residues" evidence="7">
    <location>
        <begin position="557"/>
        <end position="566"/>
    </location>
</feature>
<dbReference type="FunFam" id="1.10.10.10:FF:000030">
    <property type="entry name" value="Forkhead box protein K2"/>
    <property type="match status" value="1"/>
</dbReference>
<dbReference type="InterPro" id="IPR030456">
    <property type="entry name" value="TF_fork_head_CS_2"/>
</dbReference>
<feature type="compositionally biased region" description="Polar residues" evidence="7">
    <location>
        <begin position="303"/>
        <end position="317"/>
    </location>
</feature>
<dbReference type="PROSITE" id="PS00657">
    <property type="entry name" value="FORK_HEAD_1"/>
    <property type="match status" value="1"/>
</dbReference>
<sequence>MPPSSSRRLRSRREADLQQQSDADTPESIATPSRKRRRLNGADRTSTLTEDAARVRITESAQSDDSNKTIENGTDAEALMDPIERQTLVITHLLVPKTYTPHASIDYANDLQMRRNPGTTPAFAKIAAREWCFFVKKMKILIGRADNNRAPPIATVGSSQSESTPSDVTEGPAEWGVDIDLGPERQVSRVHAEIRFDIQQQAWVIQVNSRNGLKLDDRVIDRGMTEVLHSGICISIMGTQMVFLLADGPDRFHPMLYRQVRYDQEHEDSDGTGHHPHRSLPHAHPRASSPSRQLFDPFPPSSHPRNQNSSHFRSSQMTTTPGRGQPGTPLALRTSEKEPRSKPSPSAYPRGMMLDSTEEIDYSLDSSKDIKPPHSYAQLIGQAILSSPEEMLTLANIYNFIKEKYAFFRHSTGGWQNSIRHNLSLSKSFDKVARRTDEPGKGMKWRISDEHRDEFIKKTIYSTRKGQARMDSSGPNSPAFKDTGSTQATERLMGVISQGEGVNLLPKLETGGARVKTPPRSATPPLASYPLANESYTPDRGPRPQNSRSGYIPPSSIGEQTHTTPVANRLLQGGPQSTVPVFAHSSDSRAPIDPSTRTVDHAQSLPTTANASNNPGGLTDAAAHSPPPLYSDTASNAVNGAPDIGRASNAGLVTPLVTRHAPRLAPPSTAQVPSQYINFSSPAPFWKFVDLPSTPARVPNLDLSPTKMMRGGDGNAEAEDEPAQPSSPPLMFESGDKNDEDMEDQEDEEGAEAEEDMEINSPSRTVSRPVSRREVPAFGAREKSMEQPTAALNGLGIANGGIVRGSLAALDEDEPEGIDITK</sequence>
<dbReference type="PROSITE" id="PS50039">
    <property type="entry name" value="FORK_HEAD_3"/>
    <property type="match status" value="1"/>
</dbReference>
<feature type="region of interest" description="Disordered" evidence="7">
    <location>
        <begin position="463"/>
        <end position="482"/>
    </location>
</feature>
<dbReference type="InterPro" id="IPR000253">
    <property type="entry name" value="FHA_dom"/>
</dbReference>
<dbReference type="Gene3D" id="1.10.10.10">
    <property type="entry name" value="Winged helix-like DNA-binding domain superfamily/Winged helix DNA-binding domain"/>
    <property type="match status" value="1"/>
</dbReference>
<feature type="DNA-binding region" description="Fork-head" evidence="6">
    <location>
        <begin position="371"/>
        <end position="466"/>
    </location>
</feature>
<comment type="subcellular location">
    <subcellularLocation>
        <location evidence="1 6">Nucleus</location>
    </subcellularLocation>
</comment>
<dbReference type="InterPro" id="IPR018122">
    <property type="entry name" value="TF_fork_head_CS_1"/>
</dbReference>
<feature type="compositionally biased region" description="Basic and acidic residues" evidence="7">
    <location>
        <begin position="264"/>
        <end position="273"/>
    </location>
</feature>
<proteinExistence type="predicted"/>
<keyword evidence="2" id="KW-0805">Transcription regulation</keyword>
<protein>
    <submittedName>
        <fullName evidence="10">Uncharacterized protein</fullName>
    </submittedName>
</protein>
<keyword evidence="3 6" id="KW-0238">DNA-binding</keyword>
<dbReference type="PROSITE" id="PS50006">
    <property type="entry name" value="FHA_DOMAIN"/>
    <property type="match status" value="1"/>
</dbReference>
<organism evidence="10 11">
    <name type="scientific">Lepidopterella palustris CBS 459.81</name>
    <dbReference type="NCBI Taxonomy" id="1314670"/>
    <lineage>
        <taxon>Eukaryota</taxon>
        <taxon>Fungi</taxon>
        <taxon>Dikarya</taxon>
        <taxon>Ascomycota</taxon>
        <taxon>Pezizomycotina</taxon>
        <taxon>Dothideomycetes</taxon>
        <taxon>Pleosporomycetidae</taxon>
        <taxon>Mytilinidiales</taxon>
        <taxon>Argynnaceae</taxon>
        <taxon>Lepidopterella</taxon>
    </lineage>
</organism>
<feature type="compositionally biased region" description="Polar residues" evidence="7">
    <location>
        <begin position="156"/>
        <end position="167"/>
    </location>
</feature>
<feature type="compositionally biased region" description="Low complexity" evidence="7">
    <location>
        <begin position="318"/>
        <end position="329"/>
    </location>
</feature>
<feature type="region of interest" description="Disordered" evidence="7">
    <location>
        <begin position="1"/>
        <end position="48"/>
    </location>
</feature>
<dbReference type="PANTHER" id="PTHR45881:SF1">
    <property type="entry name" value="FORK HEAD PROTEIN HOMOLOG 2"/>
    <property type="match status" value="1"/>
</dbReference>
<keyword evidence="11" id="KW-1185">Reference proteome</keyword>
<feature type="region of interest" description="Disordered" evidence="7">
    <location>
        <begin position="151"/>
        <end position="178"/>
    </location>
</feature>
<dbReference type="Pfam" id="PF00498">
    <property type="entry name" value="FHA"/>
    <property type="match status" value="1"/>
</dbReference>
<dbReference type="SMART" id="SM00240">
    <property type="entry name" value="FHA"/>
    <property type="match status" value="1"/>
</dbReference>
<dbReference type="Pfam" id="PF00250">
    <property type="entry name" value="Forkhead"/>
    <property type="match status" value="1"/>
</dbReference>
<dbReference type="GO" id="GO:0000978">
    <property type="term" value="F:RNA polymerase II cis-regulatory region sequence-specific DNA binding"/>
    <property type="evidence" value="ECO:0007669"/>
    <property type="project" value="TreeGrafter"/>
</dbReference>
<dbReference type="InterPro" id="IPR008984">
    <property type="entry name" value="SMAD_FHA_dom_sf"/>
</dbReference>
<feature type="domain" description="FHA" evidence="8">
    <location>
        <begin position="140"/>
        <end position="220"/>
    </location>
</feature>
<evidence type="ECO:0000313" key="11">
    <source>
        <dbReference type="Proteomes" id="UP000250266"/>
    </source>
</evidence>
<feature type="compositionally biased region" description="Basic residues" evidence="7">
    <location>
        <begin position="274"/>
        <end position="285"/>
    </location>
</feature>
<dbReference type="OrthoDB" id="5954824at2759"/>
<dbReference type="Proteomes" id="UP000250266">
    <property type="component" value="Unassembled WGS sequence"/>
</dbReference>
<dbReference type="PRINTS" id="PR00053">
    <property type="entry name" value="FORKHEAD"/>
</dbReference>
<evidence type="ECO:0000256" key="1">
    <source>
        <dbReference type="ARBA" id="ARBA00004123"/>
    </source>
</evidence>
<dbReference type="CDD" id="cd00059">
    <property type="entry name" value="FH_FOX"/>
    <property type="match status" value="1"/>
</dbReference>
<dbReference type="AlphaFoldDB" id="A0A8E2JG39"/>
<evidence type="ECO:0000256" key="3">
    <source>
        <dbReference type="ARBA" id="ARBA00023125"/>
    </source>
</evidence>
<feature type="region of interest" description="Disordered" evidence="7">
    <location>
        <begin position="511"/>
        <end position="642"/>
    </location>
</feature>
<evidence type="ECO:0000256" key="4">
    <source>
        <dbReference type="ARBA" id="ARBA00023163"/>
    </source>
</evidence>
<feature type="domain" description="Fork-head" evidence="9">
    <location>
        <begin position="371"/>
        <end position="466"/>
    </location>
</feature>
<dbReference type="CDD" id="cd22701">
    <property type="entry name" value="FHA_FKH1-like"/>
    <property type="match status" value="1"/>
</dbReference>
<dbReference type="GO" id="GO:0005634">
    <property type="term" value="C:nucleus"/>
    <property type="evidence" value="ECO:0007669"/>
    <property type="project" value="UniProtKB-SubCell"/>
</dbReference>
<gene>
    <name evidence="10" type="ORF">K432DRAFT_392295</name>
</gene>
<feature type="compositionally biased region" description="Acidic residues" evidence="7">
    <location>
        <begin position="738"/>
        <end position="758"/>
    </location>
</feature>
<dbReference type="InterPro" id="IPR001766">
    <property type="entry name" value="Fork_head_dom"/>
</dbReference>
<feature type="compositionally biased region" description="Polar residues" evidence="7">
    <location>
        <begin position="17"/>
        <end position="31"/>
    </location>
</feature>
<evidence type="ECO:0000256" key="7">
    <source>
        <dbReference type="SAM" id="MobiDB-lite"/>
    </source>
</evidence>
<dbReference type="PANTHER" id="PTHR45881">
    <property type="entry name" value="CHECKPOINT SUPPRESSOR 1-LIKE, ISOFORM A-RELATED"/>
    <property type="match status" value="1"/>
</dbReference>
<evidence type="ECO:0000256" key="6">
    <source>
        <dbReference type="PROSITE-ProRule" id="PRU00089"/>
    </source>
</evidence>